<dbReference type="InterPro" id="IPR050228">
    <property type="entry name" value="Carboxylesterase_BioH"/>
</dbReference>
<organism evidence="2 3">
    <name type="scientific">Novosphingobium kunmingense</name>
    <dbReference type="NCBI Taxonomy" id="1211806"/>
    <lineage>
        <taxon>Bacteria</taxon>
        <taxon>Pseudomonadati</taxon>
        <taxon>Pseudomonadota</taxon>
        <taxon>Alphaproteobacteria</taxon>
        <taxon>Sphingomonadales</taxon>
        <taxon>Sphingomonadaceae</taxon>
        <taxon>Novosphingobium</taxon>
    </lineage>
</organism>
<dbReference type="Gene3D" id="3.40.50.1820">
    <property type="entry name" value="alpha/beta hydrolase"/>
    <property type="match status" value="1"/>
</dbReference>
<keyword evidence="3" id="KW-1185">Reference proteome</keyword>
<dbReference type="PANTHER" id="PTHR43194">
    <property type="entry name" value="HYDROLASE ALPHA/BETA FOLD FAMILY"/>
    <property type="match status" value="1"/>
</dbReference>
<sequence>MNRTTIRVPVGDGLTLAADAAGRRGAPTVVLGHGGGQTRHSWDKAEDQLAAAGYFAINYDLRGHGDSDWSPDGDYALETRARDLMAVAAQGSDPFALVGASLGGLTALMASCMGLEPAALVLVDIVPKMSPAGVAKIRGFMMAHPQGFVSIEQAADAISAYYPERPRPKDLSGLNKNLRFGDDGRYHWHWDQRMMSDDRASPERMLALLDAADWTDRVPTLLVRGMKSDIVTDDGVADLRRRVPGLEIVDIRGAGHMVAGDRNDDFNSAVIGFLQRVMPA</sequence>
<dbReference type="InterPro" id="IPR000073">
    <property type="entry name" value="AB_hydrolase_1"/>
</dbReference>
<accession>A0A2N0I3X0</accession>
<dbReference type="Proteomes" id="UP000232587">
    <property type="component" value="Unassembled WGS sequence"/>
</dbReference>
<dbReference type="PANTHER" id="PTHR43194:SF2">
    <property type="entry name" value="PEROXISOMAL MEMBRANE PROTEIN LPX1"/>
    <property type="match status" value="1"/>
</dbReference>
<dbReference type="PRINTS" id="PR00111">
    <property type="entry name" value="ABHYDROLASE"/>
</dbReference>
<evidence type="ECO:0000313" key="2">
    <source>
        <dbReference type="EMBL" id="PKB25870.1"/>
    </source>
</evidence>
<comment type="caution">
    <text evidence="2">The sequence shown here is derived from an EMBL/GenBank/DDBJ whole genome shotgun (WGS) entry which is preliminary data.</text>
</comment>
<name>A0A2N0I3X0_9SPHN</name>
<dbReference type="EMBL" id="PHUF01000002">
    <property type="protein sequence ID" value="PKB25870.1"/>
    <property type="molecule type" value="Genomic_DNA"/>
</dbReference>
<reference evidence="2 3" key="1">
    <citation type="submission" date="2017-11" db="EMBL/GenBank/DDBJ databases">
        <title>Genomic Encyclopedia of Type Strains, Phase III (KMG-III): the genomes of soil and plant-associated and newly described type strains.</title>
        <authorList>
            <person name="Whitman W."/>
        </authorList>
    </citation>
    <scope>NUCLEOTIDE SEQUENCE [LARGE SCALE GENOMIC DNA]</scope>
    <source>
        <strain evidence="2 3">CGMCC 1.12274</strain>
    </source>
</reference>
<dbReference type="SUPFAM" id="SSF53474">
    <property type="entry name" value="alpha/beta-Hydrolases"/>
    <property type="match status" value="1"/>
</dbReference>
<proteinExistence type="predicted"/>
<evidence type="ECO:0000259" key="1">
    <source>
        <dbReference type="Pfam" id="PF12697"/>
    </source>
</evidence>
<evidence type="ECO:0000313" key="3">
    <source>
        <dbReference type="Proteomes" id="UP000232587"/>
    </source>
</evidence>
<gene>
    <name evidence="2" type="ORF">B0I00_1077</name>
</gene>
<dbReference type="AlphaFoldDB" id="A0A2N0I3X0"/>
<feature type="domain" description="AB hydrolase-1" evidence="1">
    <location>
        <begin position="29"/>
        <end position="268"/>
    </location>
</feature>
<dbReference type="Pfam" id="PF12697">
    <property type="entry name" value="Abhydrolase_6"/>
    <property type="match status" value="1"/>
</dbReference>
<protein>
    <submittedName>
        <fullName evidence="2">Pimeloyl-ACP methyl ester carboxylesterase</fullName>
    </submittedName>
</protein>
<dbReference type="InterPro" id="IPR029058">
    <property type="entry name" value="AB_hydrolase_fold"/>
</dbReference>
<dbReference type="RefSeq" id="WP_100866259.1">
    <property type="nucleotide sequence ID" value="NZ_PHUF01000002.1"/>
</dbReference>
<dbReference type="OrthoDB" id="9808398at2"/>